<dbReference type="CDD" id="cd00130">
    <property type="entry name" value="PAS"/>
    <property type="match status" value="1"/>
</dbReference>
<dbReference type="InterPro" id="IPR000014">
    <property type="entry name" value="PAS"/>
</dbReference>
<dbReference type="InterPro" id="IPR001810">
    <property type="entry name" value="F-box_dom"/>
</dbReference>
<dbReference type="GO" id="GO:0007623">
    <property type="term" value="P:circadian rhythm"/>
    <property type="evidence" value="ECO:0007669"/>
    <property type="project" value="TreeGrafter"/>
</dbReference>
<comment type="pathway">
    <text evidence="2">Protein modification; protein ubiquitination.</text>
</comment>
<dbReference type="OrthoDB" id="447251at2759"/>
<evidence type="ECO:0000256" key="9">
    <source>
        <dbReference type="ARBA" id="ARBA00022737"/>
    </source>
</evidence>
<organism evidence="17 18">
    <name type="scientific">Striga hermonthica</name>
    <name type="common">Purple witchweed</name>
    <name type="synonym">Buchnera hermonthica</name>
    <dbReference type="NCBI Taxonomy" id="68872"/>
    <lineage>
        <taxon>Eukaryota</taxon>
        <taxon>Viridiplantae</taxon>
        <taxon>Streptophyta</taxon>
        <taxon>Embryophyta</taxon>
        <taxon>Tracheophyta</taxon>
        <taxon>Spermatophyta</taxon>
        <taxon>Magnoliopsida</taxon>
        <taxon>eudicotyledons</taxon>
        <taxon>Gunneridae</taxon>
        <taxon>Pentapetalae</taxon>
        <taxon>asterids</taxon>
        <taxon>lamiids</taxon>
        <taxon>Lamiales</taxon>
        <taxon>Orobanchaceae</taxon>
        <taxon>Buchnereae</taxon>
        <taxon>Striga</taxon>
    </lineage>
</organism>
<evidence type="ECO:0000256" key="14">
    <source>
        <dbReference type="ARBA" id="ARBA00023170"/>
    </source>
</evidence>
<dbReference type="EMBL" id="CACSLK010008833">
    <property type="protein sequence ID" value="CAA0811500.1"/>
    <property type="molecule type" value="Genomic_DNA"/>
</dbReference>
<keyword evidence="5" id="KW-0600">Photoreceptor protein</keyword>
<dbReference type="Gene3D" id="2.120.10.80">
    <property type="entry name" value="Kelch-type beta propeller"/>
    <property type="match status" value="2"/>
</dbReference>
<keyword evidence="13" id="KW-0090">Biological rhythms</keyword>
<dbReference type="InterPro" id="IPR035965">
    <property type="entry name" value="PAS-like_dom_sf"/>
</dbReference>
<reference evidence="17" key="1">
    <citation type="submission" date="2019-12" db="EMBL/GenBank/DDBJ databases">
        <authorList>
            <person name="Scholes J."/>
        </authorList>
    </citation>
    <scope>NUCLEOTIDE SEQUENCE</scope>
</reference>
<keyword evidence="9" id="KW-0677">Repeat</keyword>
<dbReference type="GO" id="GO:0019005">
    <property type="term" value="C:SCF ubiquitin ligase complex"/>
    <property type="evidence" value="ECO:0007669"/>
    <property type="project" value="TreeGrafter"/>
</dbReference>
<comment type="similarity">
    <text evidence="3">Belongs to the ADAGIO family.</text>
</comment>
<keyword evidence="11" id="KW-0157">Chromophore</keyword>
<dbReference type="Pfam" id="PF24681">
    <property type="entry name" value="Kelch_KLHDC2_KLHL20_DRC7"/>
    <property type="match status" value="1"/>
</dbReference>
<evidence type="ECO:0000256" key="1">
    <source>
        <dbReference type="ARBA" id="ARBA00004123"/>
    </source>
</evidence>
<dbReference type="Pfam" id="PF12937">
    <property type="entry name" value="F-box-like"/>
    <property type="match status" value="1"/>
</dbReference>
<evidence type="ECO:0000256" key="15">
    <source>
        <dbReference type="ARBA" id="ARBA00023242"/>
    </source>
</evidence>
<evidence type="ECO:0000256" key="13">
    <source>
        <dbReference type="ARBA" id="ARBA00023108"/>
    </source>
</evidence>
<evidence type="ECO:0000256" key="6">
    <source>
        <dbReference type="ARBA" id="ARBA00022606"/>
    </source>
</evidence>
<dbReference type="SUPFAM" id="SSF50965">
    <property type="entry name" value="Galactose oxidase, central domain"/>
    <property type="match status" value="1"/>
</dbReference>
<dbReference type="SUPFAM" id="SSF55785">
    <property type="entry name" value="PYP-like sensor domain (PAS domain)"/>
    <property type="match status" value="1"/>
</dbReference>
<dbReference type="NCBIfam" id="TIGR00229">
    <property type="entry name" value="sensory_box"/>
    <property type="match status" value="1"/>
</dbReference>
<keyword evidence="14" id="KW-0675">Receptor</keyword>
<keyword evidence="8" id="KW-0288">FMN</keyword>
<evidence type="ECO:0000256" key="11">
    <source>
        <dbReference type="ARBA" id="ARBA00022991"/>
    </source>
</evidence>
<evidence type="ECO:0000256" key="12">
    <source>
        <dbReference type="ARBA" id="ARBA00023089"/>
    </source>
</evidence>
<keyword evidence="4" id="KW-0880">Kelch repeat</keyword>
<dbReference type="PROSITE" id="PS50112">
    <property type="entry name" value="PAS"/>
    <property type="match status" value="1"/>
</dbReference>
<evidence type="ECO:0000256" key="2">
    <source>
        <dbReference type="ARBA" id="ARBA00004906"/>
    </source>
</evidence>
<keyword evidence="18" id="KW-1185">Reference proteome</keyword>
<dbReference type="Pfam" id="PF07646">
    <property type="entry name" value="Kelch_2"/>
    <property type="match status" value="1"/>
</dbReference>
<keyword evidence="12" id="KW-0287">Flowering</keyword>
<dbReference type="FunFam" id="2.120.10.80:FF:000005">
    <property type="entry name" value="Putative LOV domain-containing protein"/>
    <property type="match status" value="1"/>
</dbReference>
<evidence type="ECO:0000313" key="17">
    <source>
        <dbReference type="EMBL" id="CAA0811500.1"/>
    </source>
</evidence>
<evidence type="ECO:0000256" key="4">
    <source>
        <dbReference type="ARBA" id="ARBA00022441"/>
    </source>
</evidence>
<evidence type="ECO:0000256" key="8">
    <source>
        <dbReference type="ARBA" id="ARBA00022643"/>
    </source>
</evidence>
<dbReference type="PANTHER" id="PTHR46175:SF2">
    <property type="entry name" value="ADAGIO PROTEIN 3"/>
    <property type="match status" value="1"/>
</dbReference>
<sequence>MDQDIKPEMASRATDRLFYSPAALLTAIVVSDALEPDFPIIYVNTVFESATGFRADEVLGRNCRFLQFRDPRAKRRHPLVDPVVVSEIRRCLEEGLEFEGKLLNFRKDGTPLLNSLRLTPIHGDDGSVTHVIGIQVFSEAKLDLNNISYPVFTHHHPTWTNNPPYHQHPCGILQLSDEVIAHNILSRLTPRDVASVGSVCRRIRQLTKNEHVRKIVCQNAWGRDVTGTLELLMAKRSNPGWGRLARELTTLEAVRWRKLTVGGSVEPSRCNFSACAAGNRLVLFGGEGVNMQPMDDTFVLNLDSATPEWRRVSVEASPPGRWGHTLSCLNGSWLVVFGGCGQQGLLNDVFVLDLDAKRPTWREVPGGARPPPRSWHSSCTLEGSKLVVSGGCTDGGSLLSDTFLLDLNVERPAWREIPTVWAPPSRLGHSMSAYGRTKMLMFGGLARTGHLRLRSGEAYVIDLGDESRPPQWRQLECGDGGAVPPPRLDHVAMTMPCGRIIVFGGSIAGLHSPSQLFLLDPAEEKPSWRALNVPGQPPKFAWGHSTCVVGGTRVLVLGGHTGEEWVLNELHELCLASRQDSDP</sequence>
<dbReference type="GO" id="GO:0009637">
    <property type="term" value="P:response to blue light"/>
    <property type="evidence" value="ECO:0007669"/>
    <property type="project" value="TreeGrafter"/>
</dbReference>
<evidence type="ECO:0000256" key="3">
    <source>
        <dbReference type="ARBA" id="ARBA00007833"/>
    </source>
</evidence>
<dbReference type="Proteomes" id="UP001153555">
    <property type="component" value="Unassembled WGS sequence"/>
</dbReference>
<dbReference type="GO" id="GO:0005829">
    <property type="term" value="C:cytosol"/>
    <property type="evidence" value="ECO:0007669"/>
    <property type="project" value="TreeGrafter"/>
</dbReference>
<dbReference type="AlphaFoldDB" id="A0A9N7R501"/>
<dbReference type="InterPro" id="IPR036047">
    <property type="entry name" value="F-box-like_dom_sf"/>
</dbReference>
<dbReference type="Gene3D" id="3.30.450.20">
    <property type="entry name" value="PAS domain"/>
    <property type="match status" value="1"/>
</dbReference>
<dbReference type="Gene3D" id="1.20.1280.50">
    <property type="match status" value="1"/>
</dbReference>
<dbReference type="FunFam" id="2.120.10.80:FF:000026">
    <property type="entry name" value="Putative LOV domain-containing protein"/>
    <property type="match status" value="1"/>
</dbReference>
<evidence type="ECO:0000256" key="5">
    <source>
        <dbReference type="ARBA" id="ARBA00022543"/>
    </source>
</evidence>
<dbReference type="PANTHER" id="PTHR46175">
    <property type="entry name" value="BACTERIOOPSIN TRANSCRIPTIONAL ACTIVATOR"/>
    <property type="match status" value="1"/>
</dbReference>
<evidence type="ECO:0000256" key="10">
    <source>
        <dbReference type="ARBA" id="ARBA00022786"/>
    </source>
</evidence>
<dbReference type="FunFam" id="3.30.450.20:FF:000041">
    <property type="entry name" value="Adagio protein 1"/>
    <property type="match status" value="1"/>
</dbReference>
<dbReference type="SUPFAM" id="SSF81383">
    <property type="entry name" value="F-box domain"/>
    <property type="match status" value="1"/>
</dbReference>
<dbReference type="GO" id="GO:0009881">
    <property type="term" value="F:photoreceptor activity"/>
    <property type="evidence" value="ECO:0007669"/>
    <property type="project" value="UniProtKB-KW"/>
</dbReference>
<protein>
    <submittedName>
        <fullName evidence="17">Adagio protein 3</fullName>
    </submittedName>
</protein>
<accession>A0A9N7R501</accession>
<dbReference type="GO" id="GO:0009908">
    <property type="term" value="P:flower development"/>
    <property type="evidence" value="ECO:0007669"/>
    <property type="project" value="UniProtKB-KW"/>
</dbReference>
<keyword evidence="7" id="KW-0285">Flavoprotein</keyword>
<evidence type="ECO:0000256" key="7">
    <source>
        <dbReference type="ARBA" id="ARBA00022630"/>
    </source>
</evidence>
<comment type="caution">
    <text evidence="17">The sequence shown here is derived from an EMBL/GenBank/DDBJ whole genome shotgun (WGS) entry which is preliminary data.</text>
</comment>
<comment type="subcellular location">
    <subcellularLocation>
        <location evidence="1">Nucleus</location>
    </subcellularLocation>
</comment>
<evidence type="ECO:0000313" key="18">
    <source>
        <dbReference type="Proteomes" id="UP001153555"/>
    </source>
</evidence>
<gene>
    <name evidence="17" type="ORF">SHERM_12558</name>
</gene>
<keyword evidence="10" id="KW-0833">Ubl conjugation pathway</keyword>
<feature type="domain" description="PAS" evidence="16">
    <location>
        <begin position="40"/>
        <end position="71"/>
    </location>
</feature>
<dbReference type="InterPro" id="IPR011043">
    <property type="entry name" value="Gal_Oxase/kelch_b-propeller"/>
</dbReference>
<name>A0A9N7R501_STRHE</name>
<keyword evidence="15" id="KW-0539">Nucleus</keyword>
<dbReference type="Pfam" id="PF13426">
    <property type="entry name" value="PAS_9"/>
    <property type="match status" value="1"/>
</dbReference>
<dbReference type="InterPro" id="IPR011498">
    <property type="entry name" value="Kelch_2"/>
</dbReference>
<keyword evidence="6" id="KW-0716">Sensory transduction</keyword>
<dbReference type="InterPro" id="IPR015915">
    <property type="entry name" value="Kelch-typ_b-propeller"/>
</dbReference>
<proteinExistence type="inferred from homology"/>
<dbReference type="GO" id="GO:0005634">
    <property type="term" value="C:nucleus"/>
    <property type="evidence" value="ECO:0007669"/>
    <property type="project" value="UniProtKB-SubCell"/>
</dbReference>
<evidence type="ECO:0000259" key="16">
    <source>
        <dbReference type="PROSITE" id="PS50112"/>
    </source>
</evidence>
<dbReference type="CDD" id="cd22154">
    <property type="entry name" value="F-box_AtADO-like"/>
    <property type="match status" value="1"/>
</dbReference>